<evidence type="ECO:0000256" key="8">
    <source>
        <dbReference type="ARBA" id="ARBA00023136"/>
    </source>
</evidence>
<feature type="transmembrane region" description="Helical" evidence="10">
    <location>
        <begin position="40"/>
        <end position="62"/>
    </location>
</feature>
<evidence type="ECO:0000256" key="3">
    <source>
        <dbReference type="ARBA" id="ARBA00022475"/>
    </source>
</evidence>
<dbReference type="GO" id="GO:0016887">
    <property type="term" value="F:ATP hydrolysis activity"/>
    <property type="evidence" value="ECO:0007669"/>
    <property type="project" value="InterPro"/>
</dbReference>
<keyword evidence="14" id="KW-1185">Reference proteome</keyword>
<dbReference type="GO" id="GO:0005524">
    <property type="term" value="F:ATP binding"/>
    <property type="evidence" value="ECO:0007669"/>
    <property type="project" value="UniProtKB-KW"/>
</dbReference>
<keyword evidence="8 10" id="KW-0472">Membrane</keyword>
<dbReference type="PANTHER" id="PTHR43394:SF1">
    <property type="entry name" value="ATP-BINDING CASSETTE SUB-FAMILY B MEMBER 10, MITOCHONDRIAL"/>
    <property type="match status" value="1"/>
</dbReference>
<dbReference type="Gene3D" id="3.40.50.300">
    <property type="entry name" value="P-loop containing nucleotide triphosphate hydrolases"/>
    <property type="match status" value="1"/>
</dbReference>
<dbReference type="SUPFAM" id="SSF90123">
    <property type="entry name" value="ABC transporter transmembrane region"/>
    <property type="match status" value="1"/>
</dbReference>
<evidence type="ECO:0000256" key="4">
    <source>
        <dbReference type="ARBA" id="ARBA00022692"/>
    </source>
</evidence>
<organism evidence="13 14">
    <name type="scientific">Amycolatopsis acidicola</name>
    <dbReference type="NCBI Taxonomy" id="2596893"/>
    <lineage>
        <taxon>Bacteria</taxon>
        <taxon>Bacillati</taxon>
        <taxon>Actinomycetota</taxon>
        <taxon>Actinomycetes</taxon>
        <taxon>Pseudonocardiales</taxon>
        <taxon>Pseudonocardiaceae</taxon>
        <taxon>Amycolatopsis</taxon>
    </lineage>
</organism>
<comment type="similarity">
    <text evidence="9">Belongs to the ABC transporter superfamily. Lipid exporter (TC 3.A.1.106) family.</text>
</comment>
<evidence type="ECO:0000256" key="5">
    <source>
        <dbReference type="ARBA" id="ARBA00022741"/>
    </source>
</evidence>
<name>A0A5N0UYI7_9PSEU</name>
<dbReference type="Pfam" id="PF00005">
    <property type="entry name" value="ABC_tran"/>
    <property type="match status" value="1"/>
</dbReference>
<comment type="caution">
    <text evidence="13">The sequence shown here is derived from an EMBL/GenBank/DDBJ whole genome shotgun (WGS) entry which is preliminary data.</text>
</comment>
<dbReference type="InterPro" id="IPR036640">
    <property type="entry name" value="ABC1_TM_sf"/>
</dbReference>
<sequence length="621" mass="66647">MDNTWSLLGSAMRGADVPRGLTPGTVGRVAKFARPYWRGLLVFLALTVVSAVIAVTTPVLAGRVVDAIVAGHEAGVVVGLAVVVAVLAIADAGFGLIERWQSARIGEGLIYDLRRAVFEHVQRMPIAFFTRTRTGALVSRLNNDVIGAQRTFTATLSGLVTNVIQLALSLVVMVTLSWQVTVLALVLLPVFVLPARRMGRRMADLQRESAQLNAGMTTQMTERFSAPGATLVKLFGHPRQEADEFGARAGRVRDIGVRTAMLTRWFMTSLTLVSALATALVYGLGGWLAIQGQLAPGTVVALALLLTRLYSPLTALANVRVDVMTALVSFERVFEVLDLDPMITEKPDARTVPDGGVSVEFDDVRFGYPAAEKYSLASLEEVSTLDTRGGEEVLHGISFRAEPGQMVALVGSSGAGKSTIASLLPRLYDVDSGAIRLSDVDVRDLAFPAIRRTVGVVTQDGHLFHDTIRANLEYARPGAGEDEIWDALEKARLSALVRSLPDGLDTVVGERGYRLSGGERQRLTIARLLLAQPKVIVLDEATAHLDSESEVAVGEALSHALAGRTALVIAHRLSTVRAADQILVVEDGRIVERGTHAALLAAEGRYAELYRTQFAEEPAAA</sequence>
<feature type="transmembrane region" description="Helical" evidence="10">
    <location>
        <begin position="74"/>
        <end position="97"/>
    </location>
</feature>
<keyword evidence="2" id="KW-0813">Transport</keyword>
<dbReference type="AlphaFoldDB" id="A0A5N0UYI7"/>
<feature type="domain" description="ABC transporter" evidence="11">
    <location>
        <begin position="377"/>
        <end position="612"/>
    </location>
</feature>
<evidence type="ECO:0000259" key="11">
    <source>
        <dbReference type="PROSITE" id="PS50893"/>
    </source>
</evidence>
<dbReference type="InterPro" id="IPR003593">
    <property type="entry name" value="AAA+_ATPase"/>
</dbReference>
<dbReference type="InterPro" id="IPR027417">
    <property type="entry name" value="P-loop_NTPase"/>
</dbReference>
<evidence type="ECO:0000256" key="7">
    <source>
        <dbReference type="ARBA" id="ARBA00022989"/>
    </source>
</evidence>
<dbReference type="GO" id="GO:0005886">
    <property type="term" value="C:plasma membrane"/>
    <property type="evidence" value="ECO:0007669"/>
    <property type="project" value="UniProtKB-SubCell"/>
</dbReference>
<evidence type="ECO:0000256" key="10">
    <source>
        <dbReference type="SAM" id="Phobius"/>
    </source>
</evidence>
<evidence type="ECO:0000256" key="2">
    <source>
        <dbReference type="ARBA" id="ARBA00022448"/>
    </source>
</evidence>
<evidence type="ECO:0000313" key="13">
    <source>
        <dbReference type="EMBL" id="KAA9154816.1"/>
    </source>
</evidence>
<keyword evidence="7 10" id="KW-1133">Transmembrane helix</keyword>
<dbReference type="PROSITE" id="PS50929">
    <property type="entry name" value="ABC_TM1F"/>
    <property type="match status" value="1"/>
</dbReference>
<proteinExistence type="inferred from homology"/>
<keyword evidence="5" id="KW-0547">Nucleotide-binding</keyword>
<dbReference type="PROSITE" id="PS00211">
    <property type="entry name" value="ABC_TRANSPORTER_1"/>
    <property type="match status" value="1"/>
</dbReference>
<dbReference type="EMBL" id="VMNW02000062">
    <property type="protein sequence ID" value="KAA9154816.1"/>
    <property type="molecule type" value="Genomic_DNA"/>
</dbReference>
<protein>
    <submittedName>
        <fullName evidence="13">ABC transporter ATP-binding protein</fullName>
    </submittedName>
</protein>
<feature type="domain" description="ABC transmembrane type-1" evidence="12">
    <location>
        <begin position="41"/>
        <end position="325"/>
    </location>
</feature>
<keyword evidence="4 10" id="KW-0812">Transmembrane</keyword>
<evidence type="ECO:0000256" key="6">
    <source>
        <dbReference type="ARBA" id="ARBA00022840"/>
    </source>
</evidence>
<dbReference type="InterPro" id="IPR039421">
    <property type="entry name" value="Type_1_exporter"/>
</dbReference>
<feature type="transmembrane region" description="Helical" evidence="10">
    <location>
        <begin position="265"/>
        <end position="284"/>
    </location>
</feature>
<keyword evidence="3" id="KW-1003">Cell membrane</keyword>
<dbReference type="OrthoDB" id="9806127at2"/>
<dbReference type="PANTHER" id="PTHR43394">
    <property type="entry name" value="ATP-DEPENDENT PERMEASE MDL1, MITOCHONDRIAL"/>
    <property type="match status" value="1"/>
</dbReference>
<dbReference type="InterPro" id="IPR011527">
    <property type="entry name" value="ABC1_TM_dom"/>
</dbReference>
<dbReference type="RefSeq" id="WP_144755399.1">
    <property type="nucleotide sequence ID" value="NZ_VMNW02000062.1"/>
</dbReference>
<dbReference type="GO" id="GO:0015421">
    <property type="term" value="F:ABC-type oligopeptide transporter activity"/>
    <property type="evidence" value="ECO:0007669"/>
    <property type="project" value="TreeGrafter"/>
</dbReference>
<evidence type="ECO:0000256" key="9">
    <source>
        <dbReference type="ARBA" id="ARBA00061644"/>
    </source>
</evidence>
<evidence type="ECO:0000259" key="12">
    <source>
        <dbReference type="PROSITE" id="PS50929"/>
    </source>
</evidence>
<dbReference type="Gene3D" id="1.20.1560.10">
    <property type="entry name" value="ABC transporter type 1, transmembrane domain"/>
    <property type="match status" value="1"/>
</dbReference>
<feature type="transmembrane region" description="Helical" evidence="10">
    <location>
        <begin position="166"/>
        <end position="193"/>
    </location>
</feature>
<dbReference type="SMART" id="SM00382">
    <property type="entry name" value="AAA"/>
    <property type="match status" value="1"/>
</dbReference>
<accession>A0A5N0UYI7</accession>
<reference evidence="13" key="1">
    <citation type="submission" date="2019-09" db="EMBL/GenBank/DDBJ databases">
        <authorList>
            <person name="Teo W.F.A."/>
            <person name="Duangmal K."/>
        </authorList>
    </citation>
    <scope>NUCLEOTIDE SEQUENCE [LARGE SCALE GENOMIC DNA]</scope>
    <source>
        <strain evidence="13">K81G1</strain>
    </source>
</reference>
<dbReference type="InterPro" id="IPR017871">
    <property type="entry name" value="ABC_transporter-like_CS"/>
</dbReference>
<dbReference type="PROSITE" id="PS50893">
    <property type="entry name" value="ABC_TRANSPORTER_2"/>
    <property type="match status" value="1"/>
</dbReference>
<gene>
    <name evidence="13" type="ORF">FPZ12_031130</name>
</gene>
<dbReference type="CDD" id="cd18550">
    <property type="entry name" value="ABC_6TM_exporter_like"/>
    <property type="match status" value="1"/>
</dbReference>
<dbReference type="InterPro" id="IPR003439">
    <property type="entry name" value="ABC_transporter-like_ATP-bd"/>
</dbReference>
<dbReference type="Pfam" id="PF00664">
    <property type="entry name" value="ABC_membrane"/>
    <property type="match status" value="1"/>
</dbReference>
<comment type="subcellular location">
    <subcellularLocation>
        <location evidence="1">Cell membrane</location>
        <topology evidence="1">Multi-pass membrane protein</topology>
    </subcellularLocation>
</comment>
<dbReference type="FunFam" id="3.40.50.300:FF:000299">
    <property type="entry name" value="ABC transporter ATP-binding protein/permease"/>
    <property type="match status" value="1"/>
</dbReference>
<evidence type="ECO:0000256" key="1">
    <source>
        <dbReference type="ARBA" id="ARBA00004651"/>
    </source>
</evidence>
<keyword evidence="6 13" id="KW-0067">ATP-binding</keyword>
<dbReference type="Proteomes" id="UP000319769">
    <property type="component" value="Unassembled WGS sequence"/>
</dbReference>
<evidence type="ECO:0000313" key="14">
    <source>
        <dbReference type="Proteomes" id="UP000319769"/>
    </source>
</evidence>
<dbReference type="SUPFAM" id="SSF52540">
    <property type="entry name" value="P-loop containing nucleoside triphosphate hydrolases"/>
    <property type="match status" value="1"/>
</dbReference>